<evidence type="ECO:0000256" key="3">
    <source>
        <dbReference type="ARBA" id="ARBA00022723"/>
    </source>
</evidence>
<feature type="region of interest" description="Disordered" evidence="17">
    <location>
        <begin position="157"/>
        <end position="216"/>
    </location>
</feature>
<comment type="catalytic activity">
    <reaction evidence="13">
        <text>Couples ATP hydrolysis with the unwinding of duplex DNA by translocating in the 3'-5' direction.</text>
        <dbReference type="EC" id="5.6.2.4"/>
    </reaction>
</comment>
<evidence type="ECO:0000256" key="15">
    <source>
        <dbReference type="ARBA" id="ARBA00049360"/>
    </source>
</evidence>
<evidence type="ECO:0000259" key="19">
    <source>
        <dbReference type="PROSITE" id="PS51192"/>
    </source>
</evidence>
<dbReference type="Gene3D" id="1.10.720.30">
    <property type="entry name" value="SAP domain"/>
    <property type="match status" value="1"/>
</dbReference>
<keyword evidence="11" id="KW-0413">Isomerase</keyword>
<dbReference type="SUPFAM" id="SSF52540">
    <property type="entry name" value="P-loop containing nucleoside triphosphate hydrolases"/>
    <property type="match status" value="1"/>
</dbReference>
<dbReference type="GO" id="GO:0005524">
    <property type="term" value="F:ATP binding"/>
    <property type="evidence" value="ECO:0007669"/>
    <property type="project" value="UniProtKB-KW"/>
</dbReference>
<dbReference type="PROSITE" id="PS51192">
    <property type="entry name" value="HELICASE_ATP_BIND_1"/>
    <property type="match status" value="1"/>
</dbReference>
<evidence type="ECO:0000256" key="4">
    <source>
        <dbReference type="ARBA" id="ARBA00022741"/>
    </source>
</evidence>
<dbReference type="Gene3D" id="3.40.50.300">
    <property type="entry name" value="P-loop containing nucleotide triphosphate hydrolases"/>
    <property type="match status" value="2"/>
</dbReference>
<feature type="region of interest" description="Disordered" evidence="17">
    <location>
        <begin position="396"/>
        <end position="417"/>
    </location>
</feature>
<evidence type="ECO:0000256" key="9">
    <source>
        <dbReference type="ARBA" id="ARBA00022840"/>
    </source>
</evidence>
<dbReference type="Proteomes" id="UP001530377">
    <property type="component" value="Unassembled WGS sequence"/>
</dbReference>
<dbReference type="SMART" id="SM00487">
    <property type="entry name" value="DEXDc"/>
    <property type="match status" value="1"/>
</dbReference>
<evidence type="ECO:0000256" key="11">
    <source>
        <dbReference type="ARBA" id="ARBA00023235"/>
    </source>
</evidence>
<feature type="compositionally biased region" description="Low complexity" evidence="17">
    <location>
        <begin position="1"/>
        <end position="18"/>
    </location>
</feature>
<evidence type="ECO:0000256" key="8">
    <source>
        <dbReference type="ARBA" id="ARBA00022833"/>
    </source>
</evidence>
<evidence type="ECO:0000256" key="2">
    <source>
        <dbReference type="ARBA" id="ARBA00005446"/>
    </source>
</evidence>
<evidence type="ECO:0000256" key="13">
    <source>
        <dbReference type="ARBA" id="ARBA00034617"/>
    </source>
</evidence>
<keyword evidence="8" id="KW-0862">Zinc</keyword>
<keyword evidence="4" id="KW-0547">Nucleotide-binding</keyword>
<dbReference type="GO" id="GO:0005634">
    <property type="term" value="C:nucleus"/>
    <property type="evidence" value="ECO:0007669"/>
    <property type="project" value="UniProtKB-SubCell"/>
</dbReference>
<keyword evidence="12" id="KW-0539">Nucleus</keyword>
<dbReference type="InterPro" id="IPR011545">
    <property type="entry name" value="DEAD/DEAH_box_helicase_dom"/>
</dbReference>
<comment type="caution">
    <text evidence="22">The sequence shown here is derived from an EMBL/GenBank/DDBJ whole genome shotgun (WGS) entry which is preliminary data.</text>
</comment>
<evidence type="ECO:0000259" key="20">
    <source>
        <dbReference type="PROSITE" id="PS51194"/>
    </source>
</evidence>
<protein>
    <recommendedName>
        <fullName evidence="14">DNA 3'-5' helicase</fullName>
        <ecNumber evidence="14">5.6.2.4</ecNumber>
    </recommendedName>
</protein>
<dbReference type="GO" id="GO:0016787">
    <property type="term" value="F:hydrolase activity"/>
    <property type="evidence" value="ECO:0007669"/>
    <property type="project" value="UniProtKB-KW"/>
</dbReference>
<dbReference type="EC" id="5.6.2.4" evidence="14"/>
<organism evidence="22 23">
    <name type="scientific">Cyclostephanos tholiformis</name>
    <dbReference type="NCBI Taxonomy" id="382380"/>
    <lineage>
        <taxon>Eukaryota</taxon>
        <taxon>Sar</taxon>
        <taxon>Stramenopiles</taxon>
        <taxon>Ochrophyta</taxon>
        <taxon>Bacillariophyta</taxon>
        <taxon>Coscinodiscophyceae</taxon>
        <taxon>Thalassiosirophycidae</taxon>
        <taxon>Stephanodiscales</taxon>
        <taxon>Stephanodiscaceae</taxon>
        <taxon>Cyclostephanos</taxon>
    </lineage>
</organism>
<dbReference type="GO" id="GO:0008270">
    <property type="term" value="F:zinc ion binding"/>
    <property type="evidence" value="ECO:0007669"/>
    <property type="project" value="UniProtKB-KW"/>
</dbReference>
<dbReference type="PROSITE" id="PS50800">
    <property type="entry name" value="SAP"/>
    <property type="match status" value="1"/>
</dbReference>
<sequence>TRPSATTTTTALAPSGTTKAGTTCRPRRPLALSRRKNDSTVVDMMLRPPRPLSGRSAFDVRNSRDRIGRGTNPPPARSDVALLAMLDGDVVGGKTRRVRPMITATARRTTTATKTMTTKRDVRDGIATGEELAEDGRNKRRRAKTAAGCDYEYHDDDALFVLPPPPPPPSRPPPAVRVGGARDPNSSTPPPPPTRGNDNVDNNRRRVDSSSDLLRRRGNGDEMIAIKHADWYDPEEFKRMEMAAAAGLRDGTTEIDDDDDDAAACAVGNARKKKSRMGGGRGGSINDNFVRLDMRNSAGSCRGARNLKKVNKHKLWRAQHRFGMSDYQPHDRVDGVANIGDDDGDGGTMGGSIYQGKEHPRHGYGTGKGDGGDLKCFSSSKNAGVDPLDDFVDGIYSSKTTNDKQDDASAPRTRDESVPICTRHQRPCKLLTVKRNNKGNKGRKFYVCCMPKGEQCDFFKWEEDTVEATQRALLESSSNSGFIARQVAAAKLRFRELTVPELRVEARERGIKVTGKKNEILTRLLIWVRDEIANSVETSSPEQEMPHVESKTIAHDIVDGNEDSADNSDGGSTEMATFTTKLIELSDDENSTDYSSDGEDSNDCELEICHEVSGLIRPRRSLVQSANTLHDSLENFFGYTEFRDGQEWAIRRVLAHERTLLVAPTGQGKSLCYALPAALMDGICLVVSPLISLMQDQLRQLPPKIPAATLSGSMTVAKMALIVDDVMRNRYKVLFVSPERLASAAFRRLVRPKFNVETRKFERQFPEVSLLCVDEAHCLSQWGHNFRPSYLRIRSLLPLIEPKSVLALTATAGPVVIRDICNTLCIPYHGANSCSPLPTKLDDGGVKVLNCDRDNIDVFPLLLQSNDERRYLLHKILKEKSKEQTDAKRLPFEEGCLSKGSVIIYVWRQKDTEIVAEQLNGAGVPGGVVSYHGGMDSNSRSRAQSKFLRGKARICVATVAFGLGINKPDIAGVIHLCLPPSPEHYLQEIGRAGRDGRPSIAIVLPLVDEFVSRHSLAHSDRLSSNQLNIIFSSLRKYVDEALRDIASEAGVDLDASELFLDDVHIAMPITQTVDSSDCKEEWIETIFSLLEGEIPSDTSLLSVEGYLPDVATITLKKRGLDKLEKIDPLAQGISKCGTRVDGQLEQSNFGGTAMEKGFYAYSFGTYKFSVVRCARCMGPQMEPRHVYAALRRLQDNGELELVLDTTAYGRALHLKIRQAGLNLFRGTARNDPACQDIVDRLSKIFSAKETVTVGKVESMYEIIHHVSRTVEDITSDYTSDSINNSGNTNKSARLVTFQKMVQDYFSNLPSGQSTSNMARAVIKEFPLQDTRLLSCLSSDVAVLMQMLSLRRQEQMTMAVHINDPNFEDYRNLCLAKIMHSIDSPRASILQWYNHPLWGKYRSYSFSSVVHAVKRTFDDL</sequence>
<keyword evidence="10" id="KW-0238">DNA-binding</keyword>
<comment type="subcellular location">
    <subcellularLocation>
        <location evidence="1">Nucleus</location>
    </subcellularLocation>
</comment>
<evidence type="ECO:0000259" key="21">
    <source>
        <dbReference type="PROSITE" id="PS51999"/>
    </source>
</evidence>
<feature type="domain" description="Helicase ATP-binding" evidence="19">
    <location>
        <begin position="650"/>
        <end position="830"/>
    </location>
</feature>
<keyword evidence="6" id="KW-0378">Hydrolase</keyword>
<dbReference type="InterPro" id="IPR036361">
    <property type="entry name" value="SAP_dom_sf"/>
</dbReference>
<name>A0ABD3SSU5_9STRA</name>
<dbReference type="PROSITE" id="PS51999">
    <property type="entry name" value="ZF_GRF"/>
    <property type="match status" value="1"/>
</dbReference>
<dbReference type="FunFam" id="3.40.50.300:FF:000772">
    <property type="entry name" value="ATP-dependent DNA helicase Q4"/>
    <property type="match status" value="1"/>
</dbReference>
<proteinExistence type="inferred from homology"/>
<dbReference type="PANTHER" id="PTHR13710">
    <property type="entry name" value="DNA HELICASE RECQ FAMILY MEMBER"/>
    <property type="match status" value="1"/>
</dbReference>
<evidence type="ECO:0000259" key="18">
    <source>
        <dbReference type="PROSITE" id="PS50800"/>
    </source>
</evidence>
<dbReference type="GO" id="GO:0043138">
    <property type="term" value="F:3'-5' DNA helicase activity"/>
    <property type="evidence" value="ECO:0007669"/>
    <property type="project" value="UniProtKB-EC"/>
</dbReference>
<feature type="domain" description="Helicase C-terminal" evidence="20">
    <location>
        <begin position="891"/>
        <end position="1038"/>
    </location>
</feature>
<dbReference type="SMART" id="SM00513">
    <property type="entry name" value="SAP"/>
    <property type="match status" value="1"/>
</dbReference>
<evidence type="ECO:0000256" key="17">
    <source>
        <dbReference type="SAM" id="MobiDB-lite"/>
    </source>
</evidence>
<dbReference type="Pfam" id="PF02037">
    <property type="entry name" value="SAP"/>
    <property type="match status" value="1"/>
</dbReference>
<comment type="similarity">
    <text evidence="2">Belongs to the helicase family. RecQ subfamily.</text>
</comment>
<evidence type="ECO:0000256" key="5">
    <source>
        <dbReference type="ARBA" id="ARBA00022771"/>
    </source>
</evidence>
<gene>
    <name evidence="22" type="ORF">ACHAXA_005033</name>
</gene>
<dbReference type="SMART" id="SM00490">
    <property type="entry name" value="HELICc"/>
    <property type="match status" value="1"/>
</dbReference>
<evidence type="ECO:0000256" key="14">
    <source>
        <dbReference type="ARBA" id="ARBA00034808"/>
    </source>
</evidence>
<keyword evidence="7" id="KW-0347">Helicase</keyword>
<evidence type="ECO:0000256" key="1">
    <source>
        <dbReference type="ARBA" id="ARBA00004123"/>
    </source>
</evidence>
<dbReference type="EMBL" id="JALLPB020000005">
    <property type="protein sequence ID" value="KAL3827287.1"/>
    <property type="molecule type" value="Genomic_DNA"/>
</dbReference>
<keyword evidence="5 16" id="KW-0863">Zinc-finger</keyword>
<dbReference type="InterPro" id="IPR003034">
    <property type="entry name" value="SAP_dom"/>
</dbReference>
<comment type="catalytic activity">
    <reaction evidence="15">
        <text>ATP + H2O = ADP + phosphate + H(+)</text>
        <dbReference type="Rhea" id="RHEA:13065"/>
        <dbReference type="ChEBI" id="CHEBI:15377"/>
        <dbReference type="ChEBI" id="CHEBI:15378"/>
        <dbReference type="ChEBI" id="CHEBI:30616"/>
        <dbReference type="ChEBI" id="CHEBI:43474"/>
        <dbReference type="ChEBI" id="CHEBI:456216"/>
    </reaction>
</comment>
<dbReference type="PANTHER" id="PTHR13710:SF108">
    <property type="entry name" value="ATP-DEPENDENT DNA HELICASE Q4"/>
    <property type="match status" value="1"/>
</dbReference>
<dbReference type="InterPro" id="IPR027417">
    <property type="entry name" value="P-loop_NTPase"/>
</dbReference>
<feature type="region of interest" description="Disordered" evidence="17">
    <location>
        <begin position="122"/>
        <end position="143"/>
    </location>
</feature>
<reference evidence="22 23" key="1">
    <citation type="submission" date="2024-10" db="EMBL/GenBank/DDBJ databases">
        <title>Updated reference genomes for cyclostephanoid diatoms.</title>
        <authorList>
            <person name="Roberts W.R."/>
            <person name="Alverson A.J."/>
        </authorList>
    </citation>
    <scope>NUCLEOTIDE SEQUENCE [LARGE SCALE GENOMIC DNA]</scope>
    <source>
        <strain evidence="22 23">AJA228-03</strain>
    </source>
</reference>
<keyword evidence="23" id="KW-1185">Reference proteome</keyword>
<feature type="compositionally biased region" description="Pro residues" evidence="17">
    <location>
        <begin position="162"/>
        <end position="175"/>
    </location>
</feature>
<evidence type="ECO:0000256" key="16">
    <source>
        <dbReference type="PROSITE-ProRule" id="PRU01343"/>
    </source>
</evidence>
<dbReference type="InterPro" id="IPR014001">
    <property type="entry name" value="Helicase_ATP-bd"/>
</dbReference>
<feature type="non-terminal residue" evidence="22">
    <location>
        <position position="1"/>
    </location>
</feature>
<dbReference type="PROSITE" id="PS51194">
    <property type="entry name" value="HELICASE_CTER"/>
    <property type="match status" value="1"/>
</dbReference>
<dbReference type="InterPro" id="IPR010666">
    <property type="entry name" value="Znf_GRF"/>
</dbReference>
<evidence type="ECO:0000313" key="22">
    <source>
        <dbReference type="EMBL" id="KAL3827287.1"/>
    </source>
</evidence>
<evidence type="ECO:0000256" key="6">
    <source>
        <dbReference type="ARBA" id="ARBA00022801"/>
    </source>
</evidence>
<evidence type="ECO:0000256" key="7">
    <source>
        <dbReference type="ARBA" id="ARBA00022806"/>
    </source>
</evidence>
<evidence type="ECO:0000256" key="12">
    <source>
        <dbReference type="ARBA" id="ARBA00023242"/>
    </source>
</evidence>
<accession>A0ABD3SSU5</accession>
<feature type="domain" description="SAP" evidence="18">
    <location>
        <begin position="494"/>
        <end position="528"/>
    </location>
</feature>
<dbReference type="InterPro" id="IPR001650">
    <property type="entry name" value="Helicase_C-like"/>
</dbReference>
<feature type="domain" description="GRF-type" evidence="21">
    <location>
        <begin position="421"/>
        <end position="465"/>
    </location>
</feature>
<dbReference type="Pfam" id="PF00270">
    <property type="entry name" value="DEAD"/>
    <property type="match status" value="1"/>
</dbReference>
<keyword evidence="3" id="KW-0479">Metal-binding</keyword>
<evidence type="ECO:0000256" key="10">
    <source>
        <dbReference type="ARBA" id="ARBA00023125"/>
    </source>
</evidence>
<feature type="compositionally biased region" description="Basic and acidic residues" evidence="17">
    <location>
        <begin position="401"/>
        <end position="417"/>
    </location>
</feature>
<dbReference type="GO" id="GO:0003677">
    <property type="term" value="F:DNA binding"/>
    <property type="evidence" value="ECO:0007669"/>
    <property type="project" value="UniProtKB-KW"/>
</dbReference>
<feature type="compositionally biased region" description="Basic and acidic residues" evidence="17">
    <location>
        <begin position="201"/>
        <end position="216"/>
    </location>
</feature>
<feature type="region of interest" description="Disordered" evidence="17">
    <location>
        <begin position="1"/>
        <end position="38"/>
    </location>
</feature>
<keyword evidence="9" id="KW-0067">ATP-binding</keyword>
<evidence type="ECO:0000313" key="23">
    <source>
        <dbReference type="Proteomes" id="UP001530377"/>
    </source>
</evidence>
<dbReference type="Pfam" id="PF00271">
    <property type="entry name" value="Helicase_C"/>
    <property type="match status" value="1"/>
</dbReference>
<dbReference type="Pfam" id="PF06839">
    <property type="entry name" value="Zn_ribbon_GRF"/>
    <property type="match status" value="1"/>
</dbReference>